<keyword evidence="1" id="KW-0472">Membrane</keyword>
<feature type="transmembrane region" description="Helical" evidence="1">
    <location>
        <begin position="6"/>
        <end position="23"/>
    </location>
</feature>
<gene>
    <name evidence="2" type="ORF">SCFA_380018</name>
</gene>
<sequence>MVIQLILLFIAGIVVDLLVTRYTKSVAERKIWSATFLSGTITFANYILLTVILSEGSMNCIFDIMAYAGGNTVGTYVALMKRGF</sequence>
<dbReference type="AlphaFoldDB" id="A0A485M2T5"/>
<feature type="transmembrane region" description="Helical" evidence="1">
    <location>
        <begin position="35"/>
        <end position="54"/>
    </location>
</feature>
<evidence type="ECO:0000256" key="1">
    <source>
        <dbReference type="SAM" id="Phobius"/>
    </source>
</evidence>
<evidence type="ECO:0008006" key="3">
    <source>
        <dbReference type="Google" id="ProtNLM"/>
    </source>
</evidence>
<name>A0A485M2T5_9ZZZZ</name>
<organism evidence="2">
    <name type="scientific">anaerobic digester metagenome</name>
    <dbReference type="NCBI Taxonomy" id="1263854"/>
    <lineage>
        <taxon>unclassified sequences</taxon>
        <taxon>metagenomes</taxon>
        <taxon>ecological metagenomes</taxon>
    </lineage>
</organism>
<proteinExistence type="predicted"/>
<evidence type="ECO:0000313" key="2">
    <source>
        <dbReference type="EMBL" id="VFU15076.1"/>
    </source>
</evidence>
<feature type="transmembrane region" description="Helical" evidence="1">
    <location>
        <begin position="60"/>
        <end position="79"/>
    </location>
</feature>
<keyword evidence="1" id="KW-0812">Transmembrane</keyword>
<reference evidence="2" key="1">
    <citation type="submission" date="2019-03" db="EMBL/GenBank/DDBJ databases">
        <authorList>
            <person name="Hao L."/>
        </authorList>
    </citation>
    <scope>NUCLEOTIDE SEQUENCE</scope>
</reference>
<dbReference type="EMBL" id="CAADRM010000101">
    <property type="protein sequence ID" value="VFU15076.1"/>
    <property type="molecule type" value="Genomic_DNA"/>
</dbReference>
<keyword evidence="1" id="KW-1133">Transmembrane helix</keyword>
<protein>
    <recommendedName>
        <fullName evidence="3">DUF5698 domain-containing protein</fullName>
    </recommendedName>
</protein>
<accession>A0A485M2T5</accession>